<comment type="caution">
    <text evidence="2">The sequence shown here is derived from an EMBL/GenBank/DDBJ whole genome shotgun (WGS) entry which is preliminary data.</text>
</comment>
<dbReference type="PANTHER" id="PTHR36183">
    <property type="entry name" value="BETA-GLUCURONIDASE"/>
    <property type="match status" value="1"/>
</dbReference>
<reference evidence="2" key="1">
    <citation type="submission" date="2017-12" db="EMBL/GenBank/DDBJ databases">
        <title>Gene loss provides genomic basis for host adaptation in cereal stripe rust fungi.</title>
        <authorList>
            <person name="Xia C."/>
        </authorList>
    </citation>
    <scope>NUCLEOTIDE SEQUENCE [LARGE SCALE GENOMIC DNA]</scope>
    <source>
        <strain evidence="2">93-210</strain>
    </source>
</reference>
<accession>A0A2S4V3Q0</accession>
<dbReference type="InterPro" id="IPR031728">
    <property type="entry name" value="GlcAase_C"/>
</dbReference>
<feature type="domain" description="Beta-glucuronidase C-terminal" evidence="1">
    <location>
        <begin position="432"/>
        <end position="539"/>
    </location>
</feature>
<organism evidence="2 3">
    <name type="scientific">Puccinia striiformis</name>
    <dbReference type="NCBI Taxonomy" id="27350"/>
    <lineage>
        <taxon>Eukaryota</taxon>
        <taxon>Fungi</taxon>
        <taxon>Dikarya</taxon>
        <taxon>Basidiomycota</taxon>
        <taxon>Pucciniomycotina</taxon>
        <taxon>Pucciniomycetes</taxon>
        <taxon>Pucciniales</taxon>
        <taxon>Pucciniaceae</taxon>
        <taxon>Puccinia</taxon>
    </lineage>
</organism>
<feature type="non-terminal residue" evidence="2">
    <location>
        <position position="550"/>
    </location>
</feature>
<name>A0A2S4V3Q0_9BASI</name>
<keyword evidence="3" id="KW-1185">Reference proteome</keyword>
<dbReference type="SUPFAM" id="SSF51445">
    <property type="entry name" value="(Trans)glycosidases"/>
    <property type="match status" value="1"/>
</dbReference>
<gene>
    <name evidence="2" type="ORF">PSTT_10640</name>
</gene>
<proteinExistence type="predicted"/>
<feature type="non-terminal residue" evidence="2">
    <location>
        <position position="1"/>
    </location>
</feature>
<evidence type="ECO:0000259" key="1">
    <source>
        <dbReference type="Pfam" id="PF16862"/>
    </source>
</evidence>
<sequence length="550" mass="60003">QPTDRFVYQCGKAEVVVKTVQEFNPRTNTSVPFLGEAEARDRGLKMMQAWLLILPTFCRLQLNLVGAAAAGLEFVDFPSYMTAVVQTNQCLLNLEAANGVAPPIRIGGTTQDRATYDPNQKDPVLFVAQKVTFGPAFIDLASRLKGATTLGLNRQQGDKNNAGLAALAAVQKMKNLYALELGNEPNCAARHFVVISFFSKQKRIEKLILGTHFANSPTVLCLSVWDPQSPEVGGKPWTPEADAASQIQWQQAISQQVKLSSIIQAGVFFSPAPFSVQNLAPKEGNSLQFVKSFGGHSYPQSACGNSQTSLPDLVNHAKVVSFVKQYQPEVLAAKSVKKPYFFSESNSAICGGSPTISATFGAGLWSMDFMFQSLLLGVDGVFFHLRNNGPYSFWNQTLVSPTYYGAYFSTLALREATHISTLETSNPDVVLYAFFRCQRAVRLVVYHSGFLDGKAAAEPAPVTVKIDRLPSDVKKVRLLRLTAKNSFIGQGGPGAGQVQIGGGYFDNATCKITAQPKYETLTSTGNRLEFPIRKSQAVMIELDRQIPKKC</sequence>
<evidence type="ECO:0000313" key="3">
    <source>
        <dbReference type="Proteomes" id="UP000239156"/>
    </source>
</evidence>
<dbReference type="AlphaFoldDB" id="A0A2S4V3Q0"/>
<dbReference type="EMBL" id="PKSL01000116">
    <property type="protein sequence ID" value="POW04100.1"/>
    <property type="molecule type" value="Genomic_DNA"/>
</dbReference>
<dbReference type="VEuPathDB" id="FungiDB:PSTT_10640"/>
<dbReference type="InterPro" id="IPR017853">
    <property type="entry name" value="GH"/>
</dbReference>
<dbReference type="Pfam" id="PF16862">
    <property type="entry name" value="Glyco_hydro_79C"/>
    <property type="match status" value="1"/>
</dbReference>
<dbReference type="InterPro" id="IPR052974">
    <property type="entry name" value="GH79_Enzymes"/>
</dbReference>
<protein>
    <recommendedName>
        <fullName evidence="1">Beta-glucuronidase C-terminal domain-containing protein</fullName>
    </recommendedName>
</protein>
<dbReference type="Proteomes" id="UP000239156">
    <property type="component" value="Unassembled WGS sequence"/>
</dbReference>
<evidence type="ECO:0000313" key="2">
    <source>
        <dbReference type="EMBL" id="POW04100.1"/>
    </source>
</evidence>
<dbReference type="Gene3D" id="3.20.20.80">
    <property type="entry name" value="Glycosidases"/>
    <property type="match status" value="1"/>
</dbReference>
<dbReference type="PANTHER" id="PTHR36183:SF2">
    <property type="entry name" value="BETA-GLUCURONIDASE C-TERMINAL DOMAIN-CONTAINING PROTEIN"/>
    <property type="match status" value="1"/>
</dbReference>
<dbReference type="VEuPathDB" id="FungiDB:PSHT_12519"/>